<evidence type="ECO:0000256" key="1">
    <source>
        <dbReference type="SAM" id="MobiDB-lite"/>
    </source>
</evidence>
<dbReference type="AlphaFoldDB" id="A0A8H4TL46"/>
<comment type="caution">
    <text evidence="4">The sequence shown here is derived from an EMBL/GenBank/DDBJ whole genome shotgun (WGS) entry which is preliminary data.</text>
</comment>
<reference evidence="4" key="2">
    <citation type="submission" date="2020-05" db="EMBL/GenBank/DDBJ databases">
        <authorList>
            <person name="Kim H.-S."/>
            <person name="Proctor R.H."/>
            <person name="Brown D.W."/>
        </authorList>
    </citation>
    <scope>NUCLEOTIDE SEQUENCE</scope>
    <source>
        <strain evidence="4">NRRL 20472</strain>
    </source>
</reference>
<dbReference type="InterPro" id="IPR012472">
    <property type="entry name" value="MCP1_TM"/>
</dbReference>
<sequence length="359" mass="38601">MDFDQSPDRRASQASFLSLQQLDPSPIDSPPADPAIDRRDLGPPPRGSDDGYEMVDVEDMENSSASIKAPSTGAPGLSASANLTAGSATGPGPIFYLMRIQKFSSYAMGLFTSLHLANVSLIPAVTRSVPGSETYLLMTREIYQTSLAEPILVALPFIAHIGSGIALRFLRRSQNMKRYGAATPGMYALHRSRTGLEDQKSARASSPWPSLSYISMSGYAFTVFFAAHVFVNRVLPLQIEGDSSNIGLAYVAHGFARHPVTAWASYVGLLAIGCSHMIWGQAKWFGLAPTTKSIWGTSSAAVEKKARKQRRRRWLALHGAATAFATLWAVGGLGVVARGGLMDGWIGKVYDDIFSAVGL</sequence>
<dbReference type="OrthoDB" id="10259513at2759"/>
<dbReference type="Proteomes" id="UP000622797">
    <property type="component" value="Unassembled WGS sequence"/>
</dbReference>
<feature type="transmembrane region" description="Helical" evidence="2">
    <location>
        <begin position="210"/>
        <end position="231"/>
    </location>
</feature>
<feature type="transmembrane region" description="Helical" evidence="2">
    <location>
        <begin position="106"/>
        <end position="126"/>
    </location>
</feature>
<feature type="compositionally biased region" description="Basic and acidic residues" evidence="1">
    <location>
        <begin position="1"/>
        <end position="11"/>
    </location>
</feature>
<protein>
    <recommendedName>
        <fullName evidence="3">Mitochondrial adapter protein MCP1 transmembrane domain-containing protein</fullName>
    </recommendedName>
</protein>
<feature type="domain" description="Mitochondrial adapter protein MCP1 transmembrane" evidence="3">
    <location>
        <begin position="223"/>
        <end position="340"/>
    </location>
</feature>
<dbReference type="Pfam" id="PF07950">
    <property type="entry name" value="MCP1_TM"/>
    <property type="match status" value="1"/>
</dbReference>
<dbReference type="GO" id="GO:0055088">
    <property type="term" value="P:lipid homeostasis"/>
    <property type="evidence" value="ECO:0007669"/>
    <property type="project" value="InterPro"/>
</dbReference>
<feature type="transmembrane region" description="Helical" evidence="2">
    <location>
        <begin position="314"/>
        <end position="337"/>
    </location>
</feature>
<gene>
    <name evidence="4" type="ORF">FSARC_10648</name>
</gene>
<evidence type="ECO:0000256" key="2">
    <source>
        <dbReference type="SAM" id="Phobius"/>
    </source>
</evidence>
<dbReference type="GO" id="GO:0007005">
    <property type="term" value="P:mitochondrion organization"/>
    <property type="evidence" value="ECO:0007669"/>
    <property type="project" value="TreeGrafter"/>
</dbReference>
<keyword evidence="2" id="KW-0812">Transmembrane</keyword>
<feature type="transmembrane region" description="Helical" evidence="2">
    <location>
        <begin position="146"/>
        <end position="170"/>
    </location>
</feature>
<feature type="compositionally biased region" description="Polar residues" evidence="1">
    <location>
        <begin position="12"/>
        <end position="22"/>
    </location>
</feature>
<evidence type="ECO:0000259" key="3">
    <source>
        <dbReference type="Pfam" id="PF07950"/>
    </source>
</evidence>
<proteinExistence type="predicted"/>
<dbReference type="InterPro" id="IPR039960">
    <property type="entry name" value="MCP1"/>
</dbReference>
<keyword evidence="2" id="KW-0472">Membrane</keyword>
<reference evidence="4" key="1">
    <citation type="journal article" date="2020" name="BMC Genomics">
        <title>Correction to: Identification and distribution of gene clusters required for synthesis of sphingolipid metabolism inhibitors in diverse species of the filamentous fungus Fusarium.</title>
        <authorList>
            <person name="Kim H.S."/>
            <person name="Lohmar J.M."/>
            <person name="Busman M."/>
            <person name="Brown D.W."/>
            <person name="Naumann T.A."/>
            <person name="Divon H.H."/>
            <person name="Lysoe E."/>
            <person name="Uhlig S."/>
            <person name="Proctor R.H."/>
        </authorList>
    </citation>
    <scope>NUCLEOTIDE SEQUENCE</scope>
    <source>
        <strain evidence="4">NRRL 20472</strain>
    </source>
</reference>
<dbReference type="EMBL" id="JABEXW010000655">
    <property type="protein sequence ID" value="KAF4959759.1"/>
    <property type="molecule type" value="Genomic_DNA"/>
</dbReference>
<name>A0A8H4TL46_9HYPO</name>
<keyword evidence="5" id="KW-1185">Reference proteome</keyword>
<organism evidence="4 5">
    <name type="scientific">Fusarium sarcochroum</name>
    <dbReference type="NCBI Taxonomy" id="1208366"/>
    <lineage>
        <taxon>Eukaryota</taxon>
        <taxon>Fungi</taxon>
        <taxon>Dikarya</taxon>
        <taxon>Ascomycota</taxon>
        <taxon>Pezizomycotina</taxon>
        <taxon>Sordariomycetes</taxon>
        <taxon>Hypocreomycetidae</taxon>
        <taxon>Hypocreales</taxon>
        <taxon>Nectriaceae</taxon>
        <taxon>Fusarium</taxon>
        <taxon>Fusarium lateritium species complex</taxon>
    </lineage>
</organism>
<evidence type="ECO:0000313" key="5">
    <source>
        <dbReference type="Proteomes" id="UP000622797"/>
    </source>
</evidence>
<dbReference type="PANTHER" id="PTHR38409">
    <property type="entry name" value="MDM10-COMPLEMENTING PROTEIN 1"/>
    <property type="match status" value="1"/>
</dbReference>
<keyword evidence="2" id="KW-1133">Transmembrane helix</keyword>
<dbReference type="PANTHER" id="PTHR38409:SF1">
    <property type="entry name" value="MITOCHONDRIAL ADAPTER PROTEIN MCP1"/>
    <property type="match status" value="1"/>
</dbReference>
<feature type="region of interest" description="Disordered" evidence="1">
    <location>
        <begin position="1"/>
        <end position="53"/>
    </location>
</feature>
<accession>A0A8H4TL46</accession>
<feature type="transmembrane region" description="Helical" evidence="2">
    <location>
        <begin position="260"/>
        <end position="279"/>
    </location>
</feature>
<evidence type="ECO:0000313" key="4">
    <source>
        <dbReference type="EMBL" id="KAF4959759.1"/>
    </source>
</evidence>
<dbReference type="GO" id="GO:0005741">
    <property type="term" value="C:mitochondrial outer membrane"/>
    <property type="evidence" value="ECO:0007669"/>
    <property type="project" value="TreeGrafter"/>
</dbReference>